<dbReference type="NCBIfam" id="NF003915">
    <property type="entry name" value="PRK05441.1"/>
    <property type="match status" value="1"/>
</dbReference>
<dbReference type="NCBIfam" id="TIGR00274">
    <property type="entry name" value="N-acetylmuramic acid 6-phosphate etherase"/>
    <property type="match status" value="1"/>
</dbReference>
<evidence type="ECO:0000313" key="8">
    <source>
        <dbReference type="EMBL" id="CEL06905.1"/>
    </source>
</evidence>
<dbReference type="InterPro" id="IPR001347">
    <property type="entry name" value="SIS_dom"/>
</dbReference>
<dbReference type="GO" id="GO:0042593">
    <property type="term" value="P:glucose homeostasis"/>
    <property type="evidence" value="ECO:0007669"/>
    <property type="project" value="TreeGrafter"/>
</dbReference>
<dbReference type="PROSITE" id="PS51464">
    <property type="entry name" value="SIS"/>
    <property type="match status" value="1"/>
</dbReference>
<dbReference type="Pfam" id="PF01869">
    <property type="entry name" value="BcrAD_BadFG"/>
    <property type="match status" value="1"/>
</dbReference>
<dbReference type="OrthoDB" id="311172at2759"/>
<dbReference type="Pfam" id="PF22645">
    <property type="entry name" value="GKRP_SIS_N"/>
    <property type="match status" value="1"/>
</dbReference>
<dbReference type="STRING" id="454130.A0A0U5CBV6"/>
<keyword evidence="9" id="KW-1185">Reference proteome</keyword>
<dbReference type="HAMAP" id="MF_00068">
    <property type="entry name" value="MurQ"/>
    <property type="match status" value="1"/>
</dbReference>
<accession>A0A0U5CBV6</accession>
<dbReference type="Gene3D" id="3.40.50.10490">
    <property type="entry name" value="Glucose-6-phosphate isomerase like protein, domain 1"/>
    <property type="match status" value="1"/>
</dbReference>
<dbReference type="PANTHER" id="PTHR10088:SF4">
    <property type="entry name" value="GLUCOKINASE REGULATORY PROTEIN"/>
    <property type="match status" value="1"/>
</dbReference>
<dbReference type="Proteomes" id="UP000054771">
    <property type="component" value="Unassembled WGS sequence"/>
</dbReference>
<feature type="domain" description="SIS" evidence="7">
    <location>
        <begin position="60"/>
        <end position="226"/>
    </location>
</feature>
<dbReference type="Gene3D" id="3.30.420.40">
    <property type="match status" value="2"/>
</dbReference>
<dbReference type="InterPro" id="IPR043129">
    <property type="entry name" value="ATPase_NBD"/>
</dbReference>
<evidence type="ECO:0000259" key="7">
    <source>
        <dbReference type="PROSITE" id="PS51464"/>
    </source>
</evidence>
<dbReference type="GO" id="GO:0045127">
    <property type="term" value="F:N-acetylglucosamine kinase activity"/>
    <property type="evidence" value="ECO:0007669"/>
    <property type="project" value="UniProtKB-EC"/>
</dbReference>
<dbReference type="GO" id="GO:0005654">
    <property type="term" value="C:nucleoplasm"/>
    <property type="evidence" value="ECO:0007669"/>
    <property type="project" value="TreeGrafter"/>
</dbReference>
<organism evidence="8 9">
    <name type="scientific">Aspergillus calidoustus</name>
    <dbReference type="NCBI Taxonomy" id="454130"/>
    <lineage>
        <taxon>Eukaryota</taxon>
        <taxon>Fungi</taxon>
        <taxon>Dikarya</taxon>
        <taxon>Ascomycota</taxon>
        <taxon>Pezizomycotina</taxon>
        <taxon>Eurotiomycetes</taxon>
        <taxon>Eurotiomycetidae</taxon>
        <taxon>Eurotiales</taxon>
        <taxon>Aspergillaceae</taxon>
        <taxon>Aspergillus</taxon>
        <taxon>Aspergillus subgen. Nidulantes</taxon>
    </lineage>
</organism>
<keyword evidence="5" id="KW-0119">Carbohydrate metabolism</keyword>
<dbReference type="OMA" id="PCNLTDG"/>
<dbReference type="GO" id="GO:0005829">
    <property type="term" value="C:cytosol"/>
    <property type="evidence" value="ECO:0007669"/>
    <property type="project" value="TreeGrafter"/>
</dbReference>
<dbReference type="GO" id="GO:0016835">
    <property type="term" value="F:carbon-oxygen lyase activity"/>
    <property type="evidence" value="ECO:0007669"/>
    <property type="project" value="InterPro"/>
</dbReference>
<dbReference type="GO" id="GO:0046348">
    <property type="term" value="P:amino sugar catabolic process"/>
    <property type="evidence" value="ECO:0007669"/>
    <property type="project" value="InterPro"/>
</dbReference>
<dbReference type="EC" id="2.7.1.59" evidence="2"/>
<dbReference type="CDD" id="cd05007">
    <property type="entry name" value="SIS_Etherase"/>
    <property type="match status" value="1"/>
</dbReference>
<dbReference type="GO" id="GO:0009750">
    <property type="term" value="P:response to fructose"/>
    <property type="evidence" value="ECO:0007669"/>
    <property type="project" value="TreeGrafter"/>
</dbReference>
<evidence type="ECO:0000256" key="4">
    <source>
        <dbReference type="ARBA" id="ARBA00023239"/>
    </source>
</evidence>
<evidence type="ECO:0000256" key="3">
    <source>
        <dbReference type="ARBA" id="ARBA00014974"/>
    </source>
</evidence>
<evidence type="ECO:0000256" key="1">
    <source>
        <dbReference type="ARBA" id="ARBA00006198"/>
    </source>
</evidence>
<dbReference type="PANTHER" id="PTHR10088">
    <property type="entry name" value="GLUCOKINASE REGULATORY PROTEIN"/>
    <property type="match status" value="1"/>
</dbReference>
<protein>
    <recommendedName>
        <fullName evidence="3">N-acetyl-D-glucosamine kinase</fullName>
        <ecNumber evidence="2">2.7.1.59</ecNumber>
    </recommendedName>
    <alternativeName>
        <fullName evidence="6">GlcNAc kinase</fullName>
    </alternativeName>
</protein>
<keyword evidence="4" id="KW-0456">Lyase</keyword>
<dbReference type="InterPro" id="IPR002731">
    <property type="entry name" value="ATPase_BadF"/>
</dbReference>
<dbReference type="EMBL" id="CDMC01000008">
    <property type="protein sequence ID" value="CEL06905.1"/>
    <property type="molecule type" value="Genomic_DNA"/>
</dbReference>
<dbReference type="InterPro" id="IPR005488">
    <property type="entry name" value="Etherase_MurQ"/>
</dbReference>
<dbReference type="GO" id="GO:0030246">
    <property type="term" value="F:carbohydrate binding"/>
    <property type="evidence" value="ECO:0007669"/>
    <property type="project" value="TreeGrafter"/>
</dbReference>
<dbReference type="SUPFAM" id="SSF53067">
    <property type="entry name" value="Actin-like ATPase domain"/>
    <property type="match status" value="2"/>
</dbReference>
<proteinExistence type="inferred from homology"/>
<dbReference type="Gene3D" id="1.10.8.1080">
    <property type="match status" value="1"/>
</dbReference>
<comment type="similarity">
    <text evidence="1">Belongs to the eukaryotic-type N-acetylglucosamine kinase family.</text>
</comment>
<evidence type="ECO:0000256" key="2">
    <source>
        <dbReference type="ARBA" id="ARBA00012122"/>
    </source>
</evidence>
<evidence type="ECO:0000256" key="6">
    <source>
        <dbReference type="ARBA" id="ARBA00031123"/>
    </source>
</evidence>
<dbReference type="PROSITE" id="PS01272">
    <property type="entry name" value="GCKR"/>
    <property type="match status" value="1"/>
</dbReference>
<dbReference type="GO" id="GO:0070095">
    <property type="term" value="F:fructose-6-phosphate binding"/>
    <property type="evidence" value="ECO:0007669"/>
    <property type="project" value="TreeGrafter"/>
</dbReference>
<dbReference type="GO" id="GO:0004857">
    <property type="term" value="F:enzyme inhibitor activity"/>
    <property type="evidence" value="ECO:0007669"/>
    <property type="project" value="TreeGrafter"/>
</dbReference>
<gene>
    <name evidence="8" type="ORF">ASPCAL10073</name>
</gene>
<evidence type="ECO:0000256" key="5">
    <source>
        <dbReference type="ARBA" id="ARBA00023277"/>
    </source>
</evidence>
<sequence>MAQDALDLSGLQTEAINERTSNIDRVSTLQMCTMINDEDITVAGSVTACLEDIVLAIDLLVPRVRAGGRVIYVGAGTSGRLGVLDSSEILPTFAAPPTQFVGLIAGGDAAIRKAQEGAEDSIAAGRDELTAMNLNGEQDSIIGIAASGRTPYVLGALEYAKSLGCLTIGVACVSPSEIGQSGNVDIMIAPLPGPEVITGSTRLKAGTATKLVLNMLSTGTMIKAGKTYGNMMVDLIASNQKLKQRSRNILRKVSRRCSTMTDQYLDDLLARCGGRVKVALVVAEKGISVEESREQLEMAQGVLAKVIATEDEAPVKTPLINGFKHRRSVLCIDGGGSKCAAVVGDTGGDLGKGVAGPCNLTDGNFEASVDAIVIAAREAFRNIGKPANRINGINGSTDSHQSTITNHGQSLDSIWIASAGMDRPGMRERVQAAVAQNLNLNKSIQMRITNDVDLLAAAMARHPEISSSLVVIAGTGSIAIRYAYNNDDLVPRRVARAGGWGHLLGDEGAGYAIGRQAIRKTLFSLDDIKLSQRKSGLSSLELKVVNFFSKCSSEANHDVLDIDLLSNVLMASDDKSAKSRIAGVAQTILDSAGSGDAEAVEIIAQQVSGFVDNTLSRLLDPQSHGYIDPSKCGLILSGGVMLHSVYQTIFQLALAKRSIRFSCTEAVPNAALVGVEYLLASHTLCPRQNGVI</sequence>
<dbReference type="FunFam" id="3.40.50.10490:FF:000014">
    <property type="entry name" value="N-acetylmuramic acid 6-phosphate etherase"/>
    <property type="match status" value="1"/>
</dbReference>
<name>A0A0U5CBV6_ASPCI</name>
<dbReference type="InterPro" id="IPR040190">
    <property type="entry name" value="MURQ/GCKR"/>
</dbReference>
<reference evidence="9" key="1">
    <citation type="journal article" date="2016" name="Genome Announc.">
        <title>Draft genome sequences of fungus Aspergillus calidoustus.</title>
        <authorList>
            <person name="Horn F."/>
            <person name="Linde J."/>
            <person name="Mattern D.J."/>
            <person name="Walther G."/>
            <person name="Guthke R."/>
            <person name="Scherlach K."/>
            <person name="Martin K."/>
            <person name="Brakhage A.A."/>
            <person name="Petzke L."/>
            <person name="Valiante V."/>
        </authorList>
    </citation>
    <scope>NUCLEOTIDE SEQUENCE [LARGE SCALE GENOMIC DNA]</scope>
    <source>
        <strain evidence="9">SF006504</strain>
    </source>
</reference>
<dbReference type="InterPro" id="IPR046348">
    <property type="entry name" value="SIS_dom_sf"/>
</dbReference>
<dbReference type="SUPFAM" id="SSF53697">
    <property type="entry name" value="SIS domain"/>
    <property type="match status" value="1"/>
</dbReference>
<dbReference type="InterPro" id="IPR005486">
    <property type="entry name" value="Glucokinase_regulatory_CS"/>
</dbReference>
<dbReference type="GO" id="GO:0019899">
    <property type="term" value="F:enzyme binding"/>
    <property type="evidence" value="ECO:0007669"/>
    <property type="project" value="TreeGrafter"/>
</dbReference>
<dbReference type="NCBIfam" id="NF009222">
    <property type="entry name" value="PRK12570.1"/>
    <property type="match status" value="1"/>
</dbReference>
<dbReference type="AlphaFoldDB" id="A0A0U5CBV6"/>
<evidence type="ECO:0000313" key="9">
    <source>
        <dbReference type="Proteomes" id="UP000054771"/>
    </source>
</evidence>